<feature type="coiled-coil region" evidence="25">
    <location>
        <begin position="309"/>
        <end position="346"/>
    </location>
</feature>
<keyword evidence="9" id="KW-0488">Methylation</keyword>
<dbReference type="Gene3D" id="2.60.40.10">
    <property type="entry name" value="Immunoglobulins"/>
    <property type="match status" value="8"/>
</dbReference>
<evidence type="ECO:0000313" key="28">
    <source>
        <dbReference type="EMBL" id="OWF46604.1"/>
    </source>
</evidence>
<evidence type="ECO:0000256" key="9">
    <source>
        <dbReference type="ARBA" id="ARBA00022481"/>
    </source>
</evidence>
<dbReference type="EC" id="3.6.5.2" evidence="8"/>
<dbReference type="Pfam" id="PF23316">
    <property type="entry name" value="Ig_DLEC1_6th"/>
    <property type="match status" value="1"/>
</dbReference>
<evidence type="ECO:0000256" key="3">
    <source>
        <dbReference type="ARBA" id="ARBA00004222"/>
    </source>
</evidence>
<dbReference type="NCBIfam" id="TIGR00231">
    <property type="entry name" value="small_GTP"/>
    <property type="match status" value="1"/>
</dbReference>
<feature type="region of interest" description="Disordered" evidence="26">
    <location>
        <begin position="902"/>
        <end position="940"/>
    </location>
</feature>
<dbReference type="Gene3D" id="3.40.50.300">
    <property type="entry name" value="P-loop containing nucleotide triphosphate hydrolases"/>
    <property type="match status" value="1"/>
</dbReference>
<dbReference type="InterPro" id="IPR033304">
    <property type="entry name" value="DLEC1"/>
</dbReference>
<dbReference type="InterPro" id="IPR027417">
    <property type="entry name" value="P-loop_NTPase"/>
</dbReference>
<dbReference type="GO" id="GO:0005525">
    <property type="term" value="F:GTP binding"/>
    <property type="evidence" value="ECO:0007669"/>
    <property type="project" value="UniProtKB-KW"/>
</dbReference>
<feature type="compositionally biased region" description="Acidic residues" evidence="26">
    <location>
        <begin position="922"/>
        <end position="933"/>
    </location>
</feature>
<keyword evidence="15" id="KW-0333">Golgi apparatus</keyword>
<dbReference type="PROSITE" id="PS51421">
    <property type="entry name" value="RAS"/>
    <property type="match status" value="1"/>
</dbReference>
<dbReference type="InterPro" id="IPR013783">
    <property type="entry name" value="Ig-like_fold"/>
</dbReference>
<evidence type="ECO:0000256" key="19">
    <source>
        <dbReference type="ARBA" id="ARBA00023288"/>
    </source>
</evidence>
<feature type="region of interest" description="Disordered" evidence="26">
    <location>
        <begin position="1340"/>
        <end position="1361"/>
    </location>
</feature>
<comment type="function">
    <text evidence="24">The small GTPases Rab are key regulators of intracellular membrane trafficking, from the formation of transport vesicles to their fusion with membranes. Rabs cycle between an inactive GDP-bound form and an active GTP-bound form that is able to recruit to membranes different sets of downstream effectors directly responsible for vesicle formation, movement, tethering and fusion. RAB30 is required for maintaining the structural integrity of the Golgi apparatus, possibly by mediating interactions with cytoplasmic scaffolding proteins. Facilitates lipid homeostasis during fasting by regulating hepatic protein and lipid trafficking in a PPAR-alpha-dependent manner. Promotes autophagosome biogenesis during bacterial infection such as group A Streptococcus infection.</text>
</comment>
<dbReference type="PANTHER" id="PTHR46348:SF1">
    <property type="entry name" value="DELETED IN LUNG AND ESOPHAGEAL CANCER PROTEIN 1"/>
    <property type="match status" value="1"/>
</dbReference>
<evidence type="ECO:0000256" key="14">
    <source>
        <dbReference type="ARBA" id="ARBA00022842"/>
    </source>
</evidence>
<gene>
    <name evidence="28" type="ORF">KP79_PYT12776</name>
</gene>
<dbReference type="FunFam" id="3.40.50.300:FF:000440">
    <property type="entry name" value="Ras-related protein Rab-30"/>
    <property type="match status" value="1"/>
</dbReference>
<dbReference type="GO" id="GO:0046872">
    <property type="term" value="F:metal ion binding"/>
    <property type="evidence" value="ECO:0007669"/>
    <property type="project" value="UniProtKB-KW"/>
</dbReference>
<keyword evidence="25" id="KW-0175">Coiled coil</keyword>
<evidence type="ECO:0000256" key="15">
    <source>
        <dbReference type="ARBA" id="ARBA00023034"/>
    </source>
</evidence>
<keyword evidence="19" id="KW-0449">Lipoprotein</keyword>
<dbReference type="GO" id="GO:0031410">
    <property type="term" value="C:cytoplasmic vesicle"/>
    <property type="evidence" value="ECO:0007669"/>
    <property type="project" value="UniProtKB-KW"/>
</dbReference>
<dbReference type="SMART" id="SM00175">
    <property type="entry name" value="RAB"/>
    <property type="match status" value="1"/>
</dbReference>
<dbReference type="OrthoDB" id="9989112at2759"/>
<dbReference type="SMART" id="SM00173">
    <property type="entry name" value="RAS"/>
    <property type="match status" value="1"/>
</dbReference>
<evidence type="ECO:0000256" key="18">
    <source>
        <dbReference type="ARBA" id="ARBA00023228"/>
    </source>
</evidence>
<feature type="region of interest" description="Disordered" evidence="26">
    <location>
        <begin position="244"/>
        <end position="264"/>
    </location>
</feature>
<evidence type="ECO:0000256" key="22">
    <source>
        <dbReference type="ARBA" id="ARBA00047660"/>
    </source>
</evidence>
<keyword evidence="10" id="KW-0963">Cytoplasm</keyword>
<evidence type="ECO:0000256" key="16">
    <source>
        <dbReference type="ARBA" id="ARBA00023134"/>
    </source>
</evidence>
<evidence type="ECO:0000256" key="5">
    <source>
        <dbReference type="ARBA" id="ARBA00004423"/>
    </source>
</evidence>
<keyword evidence="20" id="KW-0636">Prenylation</keyword>
<comment type="subcellular location">
    <subcellularLocation>
        <location evidence="6">Cytoplasmic vesicle</location>
        <location evidence="6">Autophagosome membrane</location>
    </subcellularLocation>
    <subcellularLocation>
        <location evidence="3">Golgi apparatus</location>
        <location evidence="3">cis-Golgi network</location>
    </subcellularLocation>
    <subcellularLocation>
        <location evidence="2">Golgi apparatus</location>
        <location evidence="2">trans-Golgi network membrane</location>
    </subcellularLocation>
    <subcellularLocation>
        <location evidence="4">Lysosome</location>
    </subcellularLocation>
    <subcellularLocation>
        <location evidence="5">Membrane</location>
        <topology evidence="5">Lipid-anchor</topology>
        <orientation evidence="5">Cytoplasmic side</orientation>
    </subcellularLocation>
</comment>
<evidence type="ECO:0000256" key="13">
    <source>
        <dbReference type="ARBA" id="ARBA00022801"/>
    </source>
</evidence>
<evidence type="ECO:0000256" key="26">
    <source>
        <dbReference type="SAM" id="MobiDB-lite"/>
    </source>
</evidence>
<keyword evidence="29" id="KW-1185">Reference proteome</keyword>
<evidence type="ECO:0000256" key="2">
    <source>
        <dbReference type="ARBA" id="ARBA00004198"/>
    </source>
</evidence>
<dbReference type="GO" id="GO:0015631">
    <property type="term" value="F:tubulin binding"/>
    <property type="evidence" value="ECO:0007669"/>
    <property type="project" value="TreeGrafter"/>
</dbReference>
<dbReference type="EMBL" id="NEDP02004118">
    <property type="protein sequence ID" value="OWF46604.1"/>
    <property type="molecule type" value="Genomic_DNA"/>
</dbReference>
<comment type="similarity">
    <text evidence="7">Belongs to the small GTPase superfamily. Rab family.</text>
</comment>
<evidence type="ECO:0000256" key="17">
    <source>
        <dbReference type="ARBA" id="ARBA00023136"/>
    </source>
</evidence>
<evidence type="ECO:0000256" key="12">
    <source>
        <dbReference type="ARBA" id="ARBA00022741"/>
    </source>
</evidence>
<feature type="domain" description="Deleted in lung and esophageal cancer protein 1 Ig-like" evidence="27">
    <location>
        <begin position="553"/>
        <end position="635"/>
    </location>
</feature>
<evidence type="ECO:0000256" key="24">
    <source>
        <dbReference type="ARBA" id="ARBA00093384"/>
    </source>
</evidence>
<comment type="cofactor">
    <cofactor evidence="1">
        <name>Mg(2+)</name>
        <dbReference type="ChEBI" id="CHEBI:18420"/>
    </cofactor>
</comment>
<organism evidence="28 29">
    <name type="scientific">Mizuhopecten yessoensis</name>
    <name type="common">Japanese scallop</name>
    <name type="synonym">Patinopecten yessoensis</name>
    <dbReference type="NCBI Taxonomy" id="6573"/>
    <lineage>
        <taxon>Eukaryota</taxon>
        <taxon>Metazoa</taxon>
        <taxon>Spiralia</taxon>
        <taxon>Lophotrochozoa</taxon>
        <taxon>Mollusca</taxon>
        <taxon>Bivalvia</taxon>
        <taxon>Autobranchia</taxon>
        <taxon>Pteriomorphia</taxon>
        <taxon>Pectinida</taxon>
        <taxon>Pectinoidea</taxon>
        <taxon>Pectinidae</taxon>
        <taxon>Mizuhopecten</taxon>
    </lineage>
</organism>
<comment type="catalytic activity">
    <reaction evidence="22">
        <text>GTP + H2O = GDP + phosphate + H(+)</text>
        <dbReference type="Rhea" id="RHEA:19669"/>
        <dbReference type="ChEBI" id="CHEBI:15377"/>
        <dbReference type="ChEBI" id="CHEBI:15378"/>
        <dbReference type="ChEBI" id="CHEBI:37565"/>
        <dbReference type="ChEBI" id="CHEBI:43474"/>
        <dbReference type="ChEBI" id="CHEBI:58189"/>
        <dbReference type="EC" id="3.6.5.2"/>
    </reaction>
    <physiologicalReaction direction="left-to-right" evidence="22">
        <dbReference type="Rhea" id="RHEA:19670"/>
    </physiologicalReaction>
</comment>
<evidence type="ECO:0000256" key="23">
    <source>
        <dbReference type="ARBA" id="ARBA00067826"/>
    </source>
</evidence>
<comment type="caution">
    <text evidence="28">The sequence shown here is derived from an EMBL/GenBank/DDBJ whole genome shotgun (WGS) entry which is preliminary data.</text>
</comment>
<feature type="compositionally biased region" description="Basic and acidic residues" evidence="26">
    <location>
        <begin position="902"/>
        <end position="918"/>
    </location>
</feature>
<dbReference type="STRING" id="6573.A0A210QCZ2"/>
<dbReference type="SMART" id="SM00176">
    <property type="entry name" value="RAN"/>
    <property type="match status" value="1"/>
</dbReference>
<dbReference type="GO" id="GO:0000421">
    <property type="term" value="C:autophagosome membrane"/>
    <property type="evidence" value="ECO:0007669"/>
    <property type="project" value="UniProtKB-SubCell"/>
</dbReference>
<evidence type="ECO:0000256" key="20">
    <source>
        <dbReference type="ARBA" id="ARBA00023289"/>
    </source>
</evidence>
<evidence type="ECO:0000256" key="1">
    <source>
        <dbReference type="ARBA" id="ARBA00001946"/>
    </source>
</evidence>
<evidence type="ECO:0000256" key="11">
    <source>
        <dbReference type="ARBA" id="ARBA00022723"/>
    </source>
</evidence>
<evidence type="ECO:0000256" key="8">
    <source>
        <dbReference type="ARBA" id="ARBA00011984"/>
    </source>
</evidence>
<dbReference type="GO" id="GO:0008285">
    <property type="term" value="P:negative regulation of cell population proliferation"/>
    <property type="evidence" value="ECO:0007669"/>
    <property type="project" value="InterPro"/>
</dbReference>
<dbReference type="InterPro" id="IPR059041">
    <property type="entry name" value="Ig_DLEC1_1"/>
</dbReference>
<reference evidence="28 29" key="1">
    <citation type="journal article" date="2017" name="Nat. Ecol. Evol.">
        <title>Scallop genome provides insights into evolution of bilaterian karyotype and development.</title>
        <authorList>
            <person name="Wang S."/>
            <person name="Zhang J."/>
            <person name="Jiao W."/>
            <person name="Li J."/>
            <person name="Xun X."/>
            <person name="Sun Y."/>
            <person name="Guo X."/>
            <person name="Huan P."/>
            <person name="Dong B."/>
            <person name="Zhang L."/>
            <person name="Hu X."/>
            <person name="Sun X."/>
            <person name="Wang J."/>
            <person name="Zhao C."/>
            <person name="Wang Y."/>
            <person name="Wang D."/>
            <person name="Huang X."/>
            <person name="Wang R."/>
            <person name="Lv J."/>
            <person name="Li Y."/>
            <person name="Zhang Z."/>
            <person name="Liu B."/>
            <person name="Lu W."/>
            <person name="Hui Y."/>
            <person name="Liang J."/>
            <person name="Zhou Z."/>
            <person name="Hou R."/>
            <person name="Li X."/>
            <person name="Liu Y."/>
            <person name="Li H."/>
            <person name="Ning X."/>
            <person name="Lin Y."/>
            <person name="Zhao L."/>
            <person name="Xing Q."/>
            <person name="Dou J."/>
            <person name="Li Y."/>
            <person name="Mao J."/>
            <person name="Guo H."/>
            <person name="Dou H."/>
            <person name="Li T."/>
            <person name="Mu C."/>
            <person name="Jiang W."/>
            <person name="Fu Q."/>
            <person name="Fu X."/>
            <person name="Miao Y."/>
            <person name="Liu J."/>
            <person name="Yu Q."/>
            <person name="Li R."/>
            <person name="Liao H."/>
            <person name="Li X."/>
            <person name="Kong Y."/>
            <person name="Jiang Z."/>
            <person name="Chourrout D."/>
            <person name="Li R."/>
            <person name="Bao Z."/>
        </authorList>
    </citation>
    <scope>NUCLEOTIDE SEQUENCE [LARGE SCALE GENOMIC DNA]</scope>
    <source>
        <strain evidence="28 29">PY_sf001</strain>
    </source>
</reference>
<accession>A0A210QCZ2</accession>
<dbReference type="PANTHER" id="PTHR46348">
    <property type="entry name" value="DELETED IN LUNG AND ESOPHAGEAL CANCER PROTEIN 1"/>
    <property type="match status" value="1"/>
</dbReference>
<dbReference type="Proteomes" id="UP000242188">
    <property type="component" value="Unassembled WGS sequence"/>
</dbReference>
<keyword evidence="16" id="KW-0342">GTP-binding</keyword>
<dbReference type="SUPFAM" id="SSF52540">
    <property type="entry name" value="P-loop containing nucleoside triphosphate hydrolases"/>
    <property type="match status" value="1"/>
</dbReference>
<evidence type="ECO:0000256" key="4">
    <source>
        <dbReference type="ARBA" id="ARBA00004371"/>
    </source>
</evidence>
<proteinExistence type="inferred from homology"/>
<dbReference type="PROSITE" id="PS51420">
    <property type="entry name" value="RHO"/>
    <property type="match status" value="1"/>
</dbReference>
<dbReference type="PRINTS" id="PR00449">
    <property type="entry name" value="RASTRNSFRMNG"/>
</dbReference>
<dbReference type="Pfam" id="PF23277">
    <property type="entry name" value="Ig_Dlec1_1"/>
    <property type="match status" value="1"/>
</dbReference>
<dbReference type="InterPro" id="IPR005225">
    <property type="entry name" value="Small_GTP-bd"/>
</dbReference>
<keyword evidence="14" id="KW-0460">Magnesium</keyword>
<keyword evidence="18" id="KW-0458">Lysosome</keyword>
<dbReference type="GO" id="GO:0005929">
    <property type="term" value="C:cilium"/>
    <property type="evidence" value="ECO:0007669"/>
    <property type="project" value="TreeGrafter"/>
</dbReference>
<dbReference type="GO" id="GO:0005764">
    <property type="term" value="C:lysosome"/>
    <property type="evidence" value="ECO:0007669"/>
    <property type="project" value="UniProtKB-SubCell"/>
</dbReference>
<evidence type="ECO:0000259" key="27">
    <source>
        <dbReference type="Pfam" id="PF23277"/>
    </source>
</evidence>
<name>A0A210QCZ2_MIZYE</name>
<evidence type="ECO:0000256" key="6">
    <source>
        <dbReference type="ARBA" id="ARBA00004652"/>
    </source>
</evidence>
<dbReference type="Pfam" id="PF00071">
    <property type="entry name" value="Ras"/>
    <property type="match status" value="1"/>
</dbReference>
<keyword evidence="12" id="KW-0547">Nucleotide-binding</keyword>
<protein>
    <recommendedName>
        <fullName evidence="23">Ras-related protein Rab-30</fullName>
        <ecNumber evidence="8">3.6.5.2</ecNumber>
    </recommendedName>
</protein>
<evidence type="ECO:0000256" key="7">
    <source>
        <dbReference type="ARBA" id="ARBA00006270"/>
    </source>
</evidence>
<evidence type="ECO:0000256" key="25">
    <source>
        <dbReference type="SAM" id="Coils"/>
    </source>
</evidence>
<dbReference type="SMART" id="SM00174">
    <property type="entry name" value="RHO"/>
    <property type="match status" value="1"/>
</dbReference>
<keyword evidence="21" id="KW-0968">Cytoplasmic vesicle</keyword>
<dbReference type="PROSITE" id="PS51419">
    <property type="entry name" value="RAB"/>
    <property type="match status" value="1"/>
</dbReference>
<sequence length="1957" mass="218268">MEDYKYLFKVVLIGEAGVGKTCLVRRFTQGLFPPGQGATIGVDFMIKTVEVDGEKVKLQIWDTAGQERFRSITQSYYHSANALILVYDVCCQQSFDSLPMWIEEIEKYASTQVFSYLVGNKIDQINQVEIPQSIGQQFANRYEMKFLETSAKEADNVDKLFFDIAHRLTAQAKQQELEIDKPVDFNADNTTNISNCSGCLKLGDSGRIFISIRLFTLSCDYPQESDSLGLSDVLLNESTLKKMKTQPVQRGEEPPMFLQRPSTGKSQDVRHILAKTFRELYTRDAIGADTVANLGVSKHGDDPYHERYVEALQKVFEERQRRLEEASKLERHIMQAQARAMSADERQLNRVTKSCDNYSELGLPPGRSYFRSCIDSDLLKKHKLLSPEDYATEEQLTVPLPHGPKVPSYARETVSSQQRTRPFDQEEETPQPLIFNSRTDLVHQSYVSDSINVEQEILESEAASSITESDLFPKRGGWKIHMSEAQREVDRKDLANLQARVNYMRNPRFVPPSAPPGGKSLVMPSRPKPKEFGIQSKPDTGRPKEPSVVFLVSPPIVKFSDYKVGQVYELTLELKNVSAVMRQCTILPTTTQFFSVGLGQFPGEHGLVAPGMSCHYAIRFAPDALRDFDDEIKVQTLSSNSISVPLQGRRQPPRLTLPPVLDVGYCLVGGCHVVQFIVKNVGGNGRFCILPRSLWPATNFKSVVRNGSVHIQPFEIRPSVLELMKGESGVIEIIFTPPSVKSYSQDVTLVCDNCHVKHFTIKGVAQRAGVDLTLVERGEGNIAPGEMTDNTAEHMIRFDDLNPFTYTDRTVVVKNCTNVQMPFQWMIYKPEMKEEVDLEGQKKVVRAQDVDSVFSVHPPTGNLPPAGDIEFRVTFAPPLVNEFHSVLHMILKQIPQYEEGDSAKLRNRDRRALREKSNLSDSGDEEDEEEEPTEIFPPSSGVRRLRDLTAMEIEVKGNSVPLNVVLHPYAVFVPGRSLMETTIKKRVTMANHSRSTITFQWQPYSEGYILEMEPPFGELDPGMAMDLELGITGAMPGKINHTLYCHVMNMTEPLHLHVEAEFKGPELMIEEPDVSFGLVCLGSQATKQITLTNLAQIITKWSIHDSPEFIDLDNGDDPSEFVFTPASGELSPLEQKTISIELIPTAVKTIKRVFTVQVVDGSECNIGATAEVQEPRVCLASCEVCMDDVYKGVPVLCQATIINQTLIPTSFSWGKIQGGHAEDCVVELDPQCGELAPREERSIDIRFIANREGEISDVRIPCEVAGMEQLLFLGLFCDAKGLSVTYKTSALGQLSSEYFEDVCLDFEEKVDLGSTPKVYLHIQNLSGITAPYSLHMEHFMAKPPTPPGNKDPNTSRSQQRRVMLSRTPNLADPLSKTQSKAQQDLCKAMLSLGLGASFVPTPASGVLQPFGEQIIELGAYSDMWGLYTDNLMCKIGDLEVSAIPVKMNVVGCPLSFQMTAAKPDQKPIVRFGTHVSGVAATSRTMRINNTSPLDIRLDWQLFNLEEDDTKLLDFIVGFGDAFPKRDENGKEVIPPWKMPEMPKRMPTEFIPNSPDTLPPLTREVTRVISTPTAPAAPVVEPVPIEPLMKFASVFVRSHEGVPCESPYNIKNKQMMIPARGNASVSVNFTPFPTGQVSEETDCTGYAMGFMSLDNNKACTENKVSRLQGYNMSNLRLDMTAHLKPALLNIEPTDEEGMRYRSAMSDLLLEGGRTKEESSKVCSAVLANHTETPLTFKLITKPPFVLVDLNPSTNRAGATSIQETEMQTLRPQHNLLVKVAFQTSTDLLDLGEETEENGESDEVTRNQKIEINDHLTVEFNNSAVQKVPLYATLSVPQIQLSKQELDFGTCLVGQQRELQLLISNVTASHSFWTVETESMLPGCSQDTFLITPSSGQLEAHITHISDSKTLLHVFFTAKHAEYYEAMFVFKGVLGETPQRLAIKGQGSYDGRFEAILNV</sequence>
<evidence type="ECO:0000313" key="29">
    <source>
        <dbReference type="Proteomes" id="UP000242188"/>
    </source>
</evidence>
<evidence type="ECO:0000256" key="21">
    <source>
        <dbReference type="ARBA" id="ARBA00023329"/>
    </source>
</evidence>
<keyword evidence="11" id="KW-0479">Metal-binding</keyword>
<keyword evidence="17" id="KW-0472">Membrane</keyword>
<dbReference type="GO" id="GO:0005794">
    <property type="term" value="C:Golgi apparatus"/>
    <property type="evidence" value="ECO:0007669"/>
    <property type="project" value="UniProtKB-SubCell"/>
</dbReference>
<dbReference type="InterPro" id="IPR001806">
    <property type="entry name" value="Small_GTPase"/>
</dbReference>
<dbReference type="GO" id="GO:0003925">
    <property type="term" value="F:G protein activity"/>
    <property type="evidence" value="ECO:0007669"/>
    <property type="project" value="UniProtKB-EC"/>
</dbReference>
<evidence type="ECO:0000256" key="10">
    <source>
        <dbReference type="ARBA" id="ARBA00022490"/>
    </source>
</evidence>
<keyword evidence="13" id="KW-0378">Hydrolase</keyword>